<dbReference type="InterPro" id="IPR035965">
    <property type="entry name" value="PAS-like_dom_sf"/>
</dbReference>
<evidence type="ECO:0000313" key="17">
    <source>
        <dbReference type="EMBL" id="TQL52468.1"/>
    </source>
</evidence>
<dbReference type="EMBL" id="VFOP01000001">
    <property type="protein sequence ID" value="TQL52468.1"/>
    <property type="molecule type" value="Genomic_DNA"/>
</dbReference>
<protein>
    <recommendedName>
        <fullName evidence="3">histidine kinase</fullName>
        <ecNumber evidence="3">2.7.13.3</ecNumber>
    </recommendedName>
</protein>
<dbReference type="EC" id="2.7.13.3" evidence="3"/>
<evidence type="ECO:0000256" key="8">
    <source>
        <dbReference type="ARBA" id="ARBA00022741"/>
    </source>
</evidence>
<keyword evidence="8" id="KW-0547">Nucleotide-binding</keyword>
<evidence type="ECO:0000256" key="7">
    <source>
        <dbReference type="ARBA" id="ARBA00022692"/>
    </source>
</evidence>
<evidence type="ECO:0000256" key="11">
    <source>
        <dbReference type="ARBA" id="ARBA00022989"/>
    </source>
</evidence>
<dbReference type="PANTHER" id="PTHR43547">
    <property type="entry name" value="TWO-COMPONENT HISTIDINE KINASE"/>
    <property type="match status" value="1"/>
</dbReference>
<evidence type="ECO:0000256" key="10">
    <source>
        <dbReference type="ARBA" id="ARBA00022840"/>
    </source>
</evidence>
<dbReference type="GO" id="GO:0005524">
    <property type="term" value="F:ATP binding"/>
    <property type="evidence" value="ECO:0007669"/>
    <property type="project" value="UniProtKB-KW"/>
</dbReference>
<keyword evidence="6" id="KW-0808">Transferase</keyword>
<dbReference type="SMART" id="SM00387">
    <property type="entry name" value="HATPase_c"/>
    <property type="match status" value="1"/>
</dbReference>
<dbReference type="SUPFAM" id="SSF55890">
    <property type="entry name" value="Sporulation response regulatory protein Spo0B"/>
    <property type="match status" value="1"/>
</dbReference>
<feature type="transmembrane region" description="Helical" evidence="14">
    <location>
        <begin position="176"/>
        <end position="195"/>
    </location>
</feature>
<dbReference type="InterPro" id="IPR003594">
    <property type="entry name" value="HATPase_dom"/>
</dbReference>
<dbReference type="InterPro" id="IPR036890">
    <property type="entry name" value="HATPase_C_sf"/>
</dbReference>
<feature type="transmembrane region" description="Helical" evidence="14">
    <location>
        <begin position="12"/>
        <end position="35"/>
    </location>
</feature>
<keyword evidence="7 14" id="KW-0812">Transmembrane</keyword>
<evidence type="ECO:0000256" key="9">
    <source>
        <dbReference type="ARBA" id="ARBA00022777"/>
    </source>
</evidence>
<dbReference type="Gene3D" id="3.30.450.20">
    <property type="entry name" value="PAS domain"/>
    <property type="match status" value="2"/>
</dbReference>
<keyword evidence="9 17" id="KW-0418">Kinase</keyword>
<sequence>MVIVFSKPRSIAAHVLTIQVVFALVVAALSVLLAYRWADRLVEETTRTRVVTIAATLAATDDVRDAVSASTDPEGDLADVVARELDRTGADFIVVMSPDGIRYTHPTPELVGERFVGTIAPAQQGGTVLEDYEGSLGLSTRTVVPVLVDGQVEGLVSVGLQRTRVDDALRALVPDIAIAGGAVALLSGLGAWVAARRVREATRGLNAREVRRLDDHHEAVLHTIHEGLIISDPDGRLQVVNPEAQRLLGLRATDVGRTLEDLELSGALRDMIASPDRHVDVPHVSGGRTLLVSSGPVRRHGTVVATLTTLRDRTELADLTGRLGDANALADALHAQAHEAANRLHTVITLIELGRAEEAVEFATEELRTSQRARDAVVAALQEPSVAALVLGKTAQAAERGILLELDPDAHLPRGVVPARSAVTILGNLVDNAIDALTQVEGSEPKVITVDIQTGEGTVVFVVADNGPGLVDDALRHAFEKGWSTKAATAPGGRGLGLALVQQTVQLLGGSVSVGPPPGASFMVTLPVTAQVGSGS</sequence>
<feature type="domain" description="PAS" evidence="16">
    <location>
        <begin position="213"/>
        <end position="255"/>
    </location>
</feature>
<evidence type="ECO:0000256" key="3">
    <source>
        <dbReference type="ARBA" id="ARBA00012438"/>
    </source>
</evidence>
<evidence type="ECO:0000256" key="13">
    <source>
        <dbReference type="ARBA" id="ARBA00023136"/>
    </source>
</evidence>
<dbReference type="PANTHER" id="PTHR43547:SF10">
    <property type="entry name" value="SENSOR HISTIDINE KINASE DCUS"/>
    <property type="match status" value="1"/>
</dbReference>
<evidence type="ECO:0000256" key="6">
    <source>
        <dbReference type="ARBA" id="ARBA00022679"/>
    </source>
</evidence>
<dbReference type="SUPFAM" id="SSF55874">
    <property type="entry name" value="ATPase domain of HSP90 chaperone/DNA topoisomerase II/histidine kinase"/>
    <property type="match status" value="1"/>
</dbReference>
<dbReference type="Pfam" id="PF17203">
    <property type="entry name" value="sCache_3_2"/>
    <property type="match status" value="1"/>
</dbReference>
<evidence type="ECO:0000259" key="15">
    <source>
        <dbReference type="PROSITE" id="PS50109"/>
    </source>
</evidence>
<dbReference type="PROSITE" id="PS50112">
    <property type="entry name" value="PAS"/>
    <property type="match status" value="1"/>
</dbReference>
<dbReference type="PRINTS" id="PR00344">
    <property type="entry name" value="BCTRLSENSOR"/>
</dbReference>
<dbReference type="InterPro" id="IPR004358">
    <property type="entry name" value="Sig_transdc_His_kin-like_C"/>
</dbReference>
<dbReference type="InterPro" id="IPR000014">
    <property type="entry name" value="PAS"/>
</dbReference>
<dbReference type="InterPro" id="IPR033463">
    <property type="entry name" value="sCache_3"/>
</dbReference>
<reference evidence="17 18" key="1">
    <citation type="submission" date="2019-06" db="EMBL/GenBank/DDBJ databases">
        <title>Sequencing the genomes of 1000 actinobacteria strains.</title>
        <authorList>
            <person name="Klenk H.-P."/>
        </authorList>
    </citation>
    <scope>NUCLEOTIDE SEQUENCE [LARGE SCALE GENOMIC DNA]</scope>
    <source>
        <strain evidence="17 18">DSM 12335</strain>
    </source>
</reference>
<keyword evidence="11 14" id="KW-1133">Transmembrane helix</keyword>
<evidence type="ECO:0000259" key="16">
    <source>
        <dbReference type="PROSITE" id="PS50112"/>
    </source>
</evidence>
<evidence type="ECO:0000256" key="5">
    <source>
        <dbReference type="ARBA" id="ARBA00022553"/>
    </source>
</evidence>
<comment type="subcellular location">
    <subcellularLocation>
        <location evidence="2">Cell membrane</location>
        <topology evidence="2">Multi-pass membrane protein</topology>
    </subcellularLocation>
</comment>
<evidence type="ECO:0000256" key="2">
    <source>
        <dbReference type="ARBA" id="ARBA00004651"/>
    </source>
</evidence>
<comment type="catalytic activity">
    <reaction evidence="1">
        <text>ATP + protein L-histidine = ADP + protein N-phospho-L-histidine.</text>
        <dbReference type="EC" id="2.7.13.3"/>
    </reaction>
</comment>
<dbReference type="SMART" id="SM00091">
    <property type="entry name" value="PAS"/>
    <property type="match status" value="1"/>
</dbReference>
<dbReference type="InterPro" id="IPR013656">
    <property type="entry name" value="PAS_4"/>
</dbReference>
<dbReference type="Gene3D" id="3.30.565.10">
    <property type="entry name" value="Histidine kinase-like ATPase, C-terminal domain"/>
    <property type="match status" value="1"/>
</dbReference>
<dbReference type="Pfam" id="PF08448">
    <property type="entry name" value="PAS_4"/>
    <property type="match status" value="1"/>
</dbReference>
<keyword evidence="13 14" id="KW-0472">Membrane</keyword>
<evidence type="ECO:0000256" key="14">
    <source>
        <dbReference type="SAM" id="Phobius"/>
    </source>
</evidence>
<dbReference type="Pfam" id="PF02518">
    <property type="entry name" value="HATPase_c"/>
    <property type="match status" value="1"/>
</dbReference>
<keyword evidence="5" id="KW-0597">Phosphoprotein</keyword>
<dbReference type="InterPro" id="IPR016120">
    <property type="entry name" value="Sig_transdc_His_kin_SpoOB"/>
</dbReference>
<feature type="domain" description="Histidine kinase" evidence="15">
    <location>
        <begin position="425"/>
        <end position="530"/>
    </location>
</feature>
<dbReference type="GO" id="GO:0005886">
    <property type="term" value="C:plasma membrane"/>
    <property type="evidence" value="ECO:0007669"/>
    <property type="project" value="UniProtKB-SubCell"/>
</dbReference>
<keyword evidence="4" id="KW-1003">Cell membrane</keyword>
<keyword evidence="10" id="KW-0067">ATP-binding</keyword>
<keyword evidence="12" id="KW-0902">Two-component regulatory system</keyword>
<name>A0A542YWJ1_9MICO</name>
<dbReference type="InterPro" id="IPR029151">
    <property type="entry name" value="Sensor-like_sf"/>
</dbReference>
<dbReference type="InterPro" id="IPR005467">
    <property type="entry name" value="His_kinase_dom"/>
</dbReference>
<dbReference type="PROSITE" id="PS50109">
    <property type="entry name" value="HIS_KIN"/>
    <property type="match status" value="1"/>
</dbReference>
<keyword evidence="18" id="KW-1185">Reference proteome</keyword>
<dbReference type="SUPFAM" id="SSF103190">
    <property type="entry name" value="Sensory domain-like"/>
    <property type="match status" value="1"/>
</dbReference>
<comment type="caution">
    <text evidence="17">The sequence shown here is derived from an EMBL/GenBank/DDBJ whole genome shotgun (WGS) entry which is preliminary data.</text>
</comment>
<organism evidence="17 18">
    <name type="scientific">Ornithinicoccus hortensis</name>
    <dbReference type="NCBI Taxonomy" id="82346"/>
    <lineage>
        <taxon>Bacteria</taxon>
        <taxon>Bacillati</taxon>
        <taxon>Actinomycetota</taxon>
        <taxon>Actinomycetes</taxon>
        <taxon>Micrococcales</taxon>
        <taxon>Intrasporangiaceae</taxon>
        <taxon>Ornithinicoccus</taxon>
    </lineage>
</organism>
<dbReference type="SUPFAM" id="SSF55785">
    <property type="entry name" value="PYP-like sensor domain (PAS domain)"/>
    <property type="match status" value="1"/>
</dbReference>
<evidence type="ECO:0000256" key="4">
    <source>
        <dbReference type="ARBA" id="ARBA00022475"/>
    </source>
</evidence>
<proteinExistence type="predicted"/>
<dbReference type="CDD" id="cd00130">
    <property type="entry name" value="PAS"/>
    <property type="match status" value="1"/>
</dbReference>
<evidence type="ECO:0000256" key="12">
    <source>
        <dbReference type="ARBA" id="ARBA00023012"/>
    </source>
</evidence>
<gene>
    <name evidence="17" type="ORF">FB467_3654</name>
</gene>
<dbReference type="AlphaFoldDB" id="A0A542YWJ1"/>
<accession>A0A542YWJ1</accession>
<evidence type="ECO:0000313" key="18">
    <source>
        <dbReference type="Proteomes" id="UP000319516"/>
    </source>
</evidence>
<evidence type="ECO:0000256" key="1">
    <source>
        <dbReference type="ARBA" id="ARBA00000085"/>
    </source>
</evidence>
<dbReference type="GO" id="GO:0000155">
    <property type="term" value="F:phosphorelay sensor kinase activity"/>
    <property type="evidence" value="ECO:0007669"/>
    <property type="project" value="InterPro"/>
</dbReference>
<dbReference type="Proteomes" id="UP000319516">
    <property type="component" value="Unassembled WGS sequence"/>
</dbReference>